<evidence type="ECO:0000313" key="2">
    <source>
        <dbReference type="Proteomes" id="UP000051733"/>
    </source>
</evidence>
<protein>
    <recommendedName>
        <fullName evidence="3">DUF771 domain-containing protein</fullName>
    </recommendedName>
</protein>
<dbReference type="AlphaFoldDB" id="A0A0R2AED8"/>
<sequence>MATQIKATVTINVPEDQVIVDKSYIEGLEDYKKRTSLEGQYWTMADLIARVGHERKWVKDNILGPFNDELSFENGGPAFIPVAGSKQQYSFNAKEMATFLSQHFPDIYKHADGANKEGKQSV</sequence>
<dbReference type="Proteomes" id="UP000051733">
    <property type="component" value="Unassembled WGS sequence"/>
</dbReference>
<dbReference type="OrthoDB" id="2187161at2"/>
<evidence type="ECO:0008006" key="3">
    <source>
        <dbReference type="Google" id="ProtNLM"/>
    </source>
</evidence>
<proteinExistence type="predicted"/>
<organism evidence="1 2">
    <name type="scientific">Paucilactobacillus vaccinostercus DSM 20634</name>
    <dbReference type="NCBI Taxonomy" id="1423813"/>
    <lineage>
        <taxon>Bacteria</taxon>
        <taxon>Bacillati</taxon>
        <taxon>Bacillota</taxon>
        <taxon>Bacilli</taxon>
        <taxon>Lactobacillales</taxon>
        <taxon>Lactobacillaceae</taxon>
        <taxon>Paucilactobacillus</taxon>
    </lineage>
</organism>
<dbReference type="PATRIC" id="fig|1423813.3.peg.2312"/>
<dbReference type="RefSeq" id="WP_057779491.1">
    <property type="nucleotide sequence ID" value="NZ_AYYY01000043.1"/>
</dbReference>
<name>A0A0R2AED8_9LACO</name>
<dbReference type="STRING" id="1423813.FC26_GL002269"/>
<dbReference type="InterPro" id="IPR008489">
    <property type="entry name" value="DUF771"/>
</dbReference>
<accession>A0A0R2AED8</accession>
<gene>
    <name evidence="1" type="ORF">FC26_GL002269</name>
</gene>
<evidence type="ECO:0000313" key="1">
    <source>
        <dbReference type="EMBL" id="KRM61052.1"/>
    </source>
</evidence>
<reference evidence="1 2" key="1">
    <citation type="journal article" date="2015" name="Genome Announc.">
        <title>Expanding the biotechnology potential of lactobacilli through comparative genomics of 213 strains and associated genera.</title>
        <authorList>
            <person name="Sun Z."/>
            <person name="Harris H.M."/>
            <person name="McCann A."/>
            <person name="Guo C."/>
            <person name="Argimon S."/>
            <person name="Zhang W."/>
            <person name="Yang X."/>
            <person name="Jeffery I.B."/>
            <person name="Cooney J.C."/>
            <person name="Kagawa T.F."/>
            <person name="Liu W."/>
            <person name="Song Y."/>
            <person name="Salvetti E."/>
            <person name="Wrobel A."/>
            <person name="Rasinkangas P."/>
            <person name="Parkhill J."/>
            <person name="Rea M.C."/>
            <person name="O'Sullivan O."/>
            <person name="Ritari J."/>
            <person name="Douillard F.P."/>
            <person name="Paul Ross R."/>
            <person name="Yang R."/>
            <person name="Briner A.E."/>
            <person name="Felis G.E."/>
            <person name="de Vos W.M."/>
            <person name="Barrangou R."/>
            <person name="Klaenhammer T.R."/>
            <person name="Caufield P.W."/>
            <person name="Cui Y."/>
            <person name="Zhang H."/>
            <person name="O'Toole P.W."/>
        </authorList>
    </citation>
    <scope>NUCLEOTIDE SEQUENCE [LARGE SCALE GENOMIC DNA]</scope>
    <source>
        <strain evidence="1 2">DSM 20634</strain>
    </source>
</reference>
<keyword evidence="2" id="KW-1185">Reference proteome</keyword>
<comment type="caution">
    <text evidence="1">The sequence shown here is derived from an EMBL/GenBank/DDBJ whole genome shotgun (WGS) entry which is preliminary data.</text>
</comment>
<dbReference type="EMBL" id="AYYY01000043">
    <property type="protein sequence ID" value="KRM61052.1"/>
    <property type="molecule type" value="Genomic_DNA"/>
</dbReference>
<dbReference type="Pfam" id="PF05595">
    <property type="entry name" value="DUF771"/>
    <property type="match status" value="1"/>
</dbReference>